<organism evidence="1">
    <name type="scientific">Picea glauca</name>
    <name type="common">White spruce</name>
    <name type="synonym">Pinus glauca</name>
    <dbReference type="NCBI Taxonomy" id="3330"/>
    <lineage>
        <taxon>Eukaryota</taxon>
        <taxon>Viridiplantae</taxon>
        <taxon>Streptophyta</taxon>
        <taxon>Embryophyta</taxon>
        <taxon>Tracheophyta</taxon>
        <taxon>Spermatophyta</taxon>
        <taxon>Pinopsida</taxon>
        <taxon>Pinidae</taxon>
        <taxon>Conifers I</taxon>
        <taxon>Pinales</taxon>
        <taxon>Pinaceae</taxon>
        <taxon>Picea</taxon>
    </lineage>
</organism>
<gene>
    <name evidence="1" type="ORF">ABT39_MTgene697</name>
</gene>
<comment type="caution">
    <text evidence="1">The sequence shown here is derived from an EMBL/GenBank/DDBJ whole genome shotgun (WGS) entry which is preliminary data.</text>
</comment>
<accession>A0A101M4C1</accession>
<evidence type="ECO:0000313" key="1">
    <source>
        <dbReference type="EMBL" id="KUM50851.1"/>
    </source>
</evidence>
<proteinExistence type="predicted"/>
<name>A0A101M4C1_PICGL</name>
<dbReference type="EMBL" id="LKAM01000001">
    <property type="protein sequence ID" value="KUM50851.1"/>
    <property type="molecule type" value="Genomic_DNA"/>
</dbReference>
<geneLocation type="mitochondrion" evidence="1"/>
<protein>
    <submittedName>
        <fullName evidence="1">Uncharacterized protein</fullName>
    </submittedName>
</protein>
<reference evidence="1" key="1">
    <citation type="journal article" date="2015" name="Genome Biol. Evol.">
        <title>Organellar Genomes of White Spruce (Picea glauca): Assembly and Annotation.</title>
        <authorList>
            <person name="Jackman S.D."/>
            <person name="Warren R.L."/>
            <person name="Gibb E.A."/>
            <person name="Vandervalk B.P."/>
            <person name="Mohamadi H."/>
            <person name="Chu J."/>
            <person name="Raymond A."/>
            <person name="Pleasance S."/>
            <person name="Coope R."/>
            <person name="Wildung M.R."/>
            <person name="Ritland C.E."/>
            <person name="Bousquet J."/>
            <person name="Jones S.J."/>
            <person name="Bohlmann J."/>
            <person name="Birol I."/>
        </authorList>
    </citation>
    <scope>NUCLEOTIDE SEQUENCE [LARGE SCALE GENOMIC DNA]</scope>
    <source>
        <tissue evidence="1">Flushing bud</tissue>
    </source>
</reference>
<dbReference type="AlphaFoldDB" id="A0A101M4C1"/>
<sequence length="64" mass="7480">MDGDHLEDDILRFAYRKKRLRDPLYILDLSTLHLELYPLPLTLDPYPTEQTGNWPGLLSLPTLD</sequence>
<keyword evidence="1" id="KW-0496">Mitochondrion</keyword>